<keyword evidence="1" id="KW-0614">Plasmid</keyword>
<organism evidence="1 2">
    <name type="scientific">Moritella marina ATCC 15381</name>
    <dbReference type="NCBI Taxonomy" id="1202962"/>
    <lineage>
        <taxon>Bacteria</taxon>
        <taxon>Pseudomonadati</taxon>
        <taxon>Pseudomonadota</taxon>
        <taxon>Gammaproteobacteria</taxon>
        <taxon>Alteromonadales</taxon>
        <taxon>Moritellaceae</taxon>
        <taxon>Moritella</taxon>
    </lineage>
</organism>
<dbReference type="Proteomes" id="UP000327424">
    <property type="component" value="Plasmid unnamed1"/>
</dbReference>
<dbReference type="RefSeq" id="WP_019443266.1">
    <property type="nucleotide sequence ID" value="NZ_ALOE01000055.1"/>
</dbReference>
<dbReference type="AlphaFoldDB" id="A0A5J6WEQ5"/>
<proteinExistence type="predicted"/>
<name>A0A5J6WEQ5_MORMI</name>
<dbReference type="KEGG" id="mmaa:FR932_00110"/>
<accession>A0A5J6WEQ5</accession>
<gene>
    <name evidence="1" type="ORF">FR932_00110</name>
</gene>
<dbReference type="InterPro" id="IPR023393">
    <property type="entry name" value="START-like_dom_sf"/>
</dbReference>
<reference evidence="1 2" key="1">
    <citation type="submission" date="2019-09" db="EMBL/GenBank/DDBJ databases">
        <title>Hybrid Assembly of the complete Genome of the Deep-Sea Bacterium Moritella marina from long Nanopore and Illumina reads.</title>
        <authorList>
            <person name="Magin S."/>
            <person name="Georgoulis A."/>
            <person name="Papadimitriou K."/>
            <person name="Iliakis G."/>
            <person name="Vorgias C.E."/>
        </authorList>
    </citation>
    <scope>NUCLEOTIDE SEQUENCE [LARGE SCALE GENOMIC DNA]</scope>
    <source>
        <strain evidence="1 2">MP-1</strain>
        <plasmid evidence="1 2">unnamed1</plasmid>
    </source>
</reference>
<dbReference type="SUPFAM" id="SSF55961">
    <property type="entry name" value="Bet v1-like"/>
    <property type="match status" value="1"/>
</dbReference>
<evidence type="ECO:0000313" key="2">
    <source>
        <dbReference type="Proteomes" id="UP000327424"/>
    </source>
</evidence>
<dbReference type="EMBL" id="CP044398">
    <property type="protein sequence ID" value="QFI36329.1"/>
    <property type="molecule type" value="Genomic_DNA"/>
</dbReference>
<geneLocation type="plasmid" evidence="1 2">
    <name>unnamed1</name>
</geneLocation>
<protein>
    <submittedName>
        <fullName evidence="1">Polyketide cyclase</fullName>
    </submittedName>
</protein>
<keyword evidence="2" id="KW-1185">Reference proteome</keyword>
<dbReference type="Gene3D" id="3.30.530.20">
    <property type="match status" value="1"/>
</dbReference>
<dbReference type="OrthoDB" id="9810827at2"/>
<evidence type="ECO:0000313" key="1">
    <source>
        <dbReference type="EMBL" id="QFI36329.1"/>
    </source>
</evidence>
<sequence>MIIEESIKVNSTPEHIFSLYKDVSNWKEWDKEVKASSLIGAFKNGSFGSVTPSKGPKSKIYLSEVEENKTFTAESKLPFCVMYFEHNLTAVDNAVLVTHRVKFKGPLRFIFGYLIGKPIKVGLPVTLKGLKYSAEK</sequence>